<dbReference type="Proteomes" id="UP000278475">
    <property type="component" value="Unassembled WGS sequence"/>
</dbReference>
<dbReference type="InterPro" id="IPR027417">
    <property type="entry name" value="P-loop_NTPase"/>
</dbReference>
<evidence type="ECO:0000313" key="4">
    <source>
        <dbReference type="Proteomes" id="UP000278475"/>
    </source>
</evidence>
<dbReference type="SUPFAM" id="SSF52540">
    <property type="entry name" value="P-loop containing nucleoside triphosphate hydrolases"/>
    <property type="match status" value="1"/>
</dbReference>
<comment type="caution">
    <text evidence="3">The sequence shown here is derived from an EMBL/GenBank/DDBJ whole genome shotgun (WGS) entry which is preliminary data.</text>
</comment>
<gene>
    <name evidence="3" type="ORF">DRJ31_05300</name>
</gene>
<comment type="similarity">
    <text evidence="1">Belongs to the GSP E family.</text>
</comment>
<dbReference type="InterPro" id="IPR050921">
    <property type="entry name" value="T4SS_GSP_E_ATPase"/>
</dbReference>
<proteinExistence type="inferred from homology"/>
<evidence type="ECO:0000256" key="1">
    <source>
        <dbReference type="ARBA" id="ARBA00006611"/>
    </source>
</evidence>
<reference evidence="3 4" key="1">
    <citation type="submission" date="2018-06" db="EMBL/GenBank/DDBJ databases">
        <title>Extensive metabolic versatility and redundancy in microbially diverse, dynamic hydrothermal sediments.</title>
        <authorList>
            <person name="Dombrowski N."/>
            <person name="Teske A."/>
            <person name="Baker B.J."/>
        </authorList>
    </citation>
    <scope>NUCLEOTIDE SEQUENCE [LARGE SCALE GENOMIC DNA]</scope>
    <source>
        <strain evidence="3">B66_G16</strain>
    </source>
</reference>
<protein>
    <recommendedName>
        <fullName evidence="2">Bacterial type II secretion system protein E domain-containing protein</fullName>
    </recommendedName>
</protein>
<accession>A0A497EQ25</accession>
<name>A0A497EQ25_9CREN</name>
<sequence length="682" mass="78290">MTFLLTSAHKVAYHAINAPFSVDMIDKPSLKLKLLDLIMADVSFKDLAGVESLVFLLKDGYCLVYDIEKLRLATDIKGLIESFLNDVREKLPSKRAILRGCYKNCPLRSLLSHVNERCARAANMELLRLLYEVTKIVSKNSSCSKCALASDFTSNLRNLLSNVLNTQRTDYSLKLILKSLMEHITTFEVIRASLQHLLLYSPTYSYRLRKGLMCVAIHQGDERTLYRTLNMLNFNQLLTVNAALLFIAKEELNKSRAPPIKLKILLDRRKSMARDFFYSQASEYNEDLIDIVAYRSVGLQSVMPLLLDEQVEEFFIDRVFQPIYLTHRDVGPCDTNIVASKRTLEAISTHLKIDSGYQFNRSNPTLRATITTSDFLIRVSAESPPLTLESEAFSIRKLSLKPFSIVKLIKLNTITVEAAAYLIFNLLRRRSFTIFGESGSGKTTLAIALDLLTPPKWRKICIESEIAENVDQSTYFNKHQLRIVLPAGISSRLRERVLTSILHKSPSYVFMGEVLDSVDVYFILLAANAGIKSIHTCHAESIHQLISRWCFQYKNDIRSLLNLDIFILMRKTYDNKRIQRKLVSIFEVRPYREVRDVQRDPNSLFVEVFSLESGKGLKRERPFNEIPSFIKAKEQEGISWVELVDELRCYEELLLSLLERDVEDPVDVTFTFYQLFNYLGKS</sequence>
<dbReference type="GO" id="GO:0016887">
    <property type="term" value="F:ATP hydrolysis activity"/>
    <property type="evidence" value="ECO:0007669"/>
    <property type="project" value="InterPro"/>
</dbReference>
<dbReference type="EMBL" id="QMQV01000040">
    <property type="protein sequence ID" value="RLE49337.1"/>
    <property type="molecule type" value="Genomic_DNA"/>
</dbReference>
<dbReference type="AlphaFoldDB" id="A0A497EQ25"/>
<dbReference type="InterPro" id="IPR001482">
    <property type="entry name" value="T2SS/T4SS_dom"/>
</dbReference>
<dbReference type="Gene3D" id="3.30.450.380">
    <property type="match status" value="1"/>
</dbReference>
<feature type="domain" description="Bacterial type II secretion system protein E" evidence="2">
    <location>
        <begin position="365"/>
        <end position="548"/>
    </location>
</feature>
<dbReference type="PANTHER" id="PTHR30486">
    <property type="entry name" value="TWITCHING MOTILITY PROTEIN PILT"/>
    <property type="match status" value="1"/>
</dbReference>
<evidence type="ECO:0000313" key="3">
    <source>
        <dbReference type="EMBL" id="RLE49337.1"/>
    </source>
</evidence>
<dbReference type="Gene3D" id="3.40.50.300">
    <property type="entry name" value="P-loop containing nucleotide triphosphate hydrolases"/>
    <property type="match status" value="1"/>
</dbReference>
<dbReference type="Pfam" id="PF00437">
    <property type="entry name" value="T2SSE"/>
    <property type="match status" value="1"/>
</dbReference>
<organism evidence="3 4">
    <name type="scientific">Thermoproteota archaeon</name>
    <dbReference type="NCBI Taxonomy" id="2056631"/>
    <lineage>
        <taxon>Archaea</taxon>
        <taxon>Thermoproteota</taxon>
    </lineage>
</organism>
<dbReference type="PANTHER" id="PTHR30486:SF6">
    <property type="entry name" value="TYPE IV PILUS RETRACTATION ATPASE PILT"/>
    <property type="match status" value="1"/>
</dbReference>
<evidence type="ECO:0000259" key="2">
    <source>
        <dbReference type="Pfam" id="PF00437"/>
    </source>
</evidence>